<gene>
    <name evidence="2" type="ORF">WCD74_14295</name>
</gene>
<evidence type="ECO:0000313" key="2">
    <source>
        <dbReference type="EMBL" id="MEJ2868939.1"/>
    </source>
</evidence>
<organism evidence="2 3">
    <name type="scientific">Actinomycetospora aurantiaca</name>
    <dbReference type="NCBI Taxonomy" id="3129233"/>
    <lineage>
        <taxon>Bacteria</taxon>
        <taxon>Bacillati</taxon>
        <taxon>Actinomycetota</taxon>
        <taxon>Actinomycetes</taxon>
        <taxon>Pseudonocardiales</taxon>
        <taxon>Pseudonocardiaceae</taxon>
        <taxon>Actinomycetospora</taxon>
    </lineage>
</organism>
<dbReference type="EMBL" id="JBBEGN010000006">
    <property type="protein sequence ID" value="MEJ2868939.1"/>
    <property type="molecule type" value="Genomic_DNA"/>
</dbReference>
<feature type="compositionally biased region" description="Acidic residues" evidence="1">
    <location>
        <begin position="27"/>
        <end position="45"/>
    </location>
</feature>
<feature type="compositionally biased region" description="Basic and acidic residues" evidence="1">
    <location>
        <begin position="1"/>
        <end position="10"/>
    </location>
</feature>
<dbReference type="RefSeq" id="WP_337695521.1">
    <property type="nucleotide sequence ID" value="NZ_JBBEGN010000006.1"/>
</dbReference>
<dbReference type="Proteomes" id="UP001385809">
    <property type="component" value="Unassembled WGS sequence"/>
</dbReference>
<comment type="caution">
    <text evidence="2">The sequence shown here is derived from an EMBL/GenBank/DDBJ whole genome shotgun (WGS) entry which is preliminary data.</text>
</comment>
<proteinExistence type="predicted"/>
<protein>
    <submittedName>
        <fullName evidence="2">Uncharacterized protein</fullName>
    </submittedName>
</protein>
<accession>A0ABU8MNP7</accession>
<evidence type="ECO:0000256" key="1">
    <source>
        <dbReference type="SAM" id="MobiDB-lite"/>
    </source>
</evidence>
<name>A0ABU8MNP7_9PSEU</name>
<feature type="compositionally biased region" description="Low complexity" evidence="1">
    <location>
        <begin position="13"/>
        <end position="24"/>
    </location>
</feature>
<reference evidence="2 3" key="1">
    <citation type="submission" date="2024-03" db="EMBL/GenBank/DDBJ databases">
        <title>Actinomycetospora sp. OC33-EN08, a novel actinomycete isolated from wild orchid (Aerides multiflora).</title>
        <authorList>
            <person name="Suriyachadkun C."/>
        </authorList>
    </citation>
    <scope>NUCLEOTIDE SEQUENCE [LARGE SCALE GENOMIC DNA]</scope>
    <source>
        <strain evidence="2 3">OC33-EN08</strain>
    </source>
</reference>
<feature type="region of interest" description="Disordered" evidence="1">
    <location>
        <begin position="1"/>
        <end position="55"/>
    </location>
</feature>
<sequence>MIDPDARPDPEDTANAPADPPAHAGPDDDDAEPAFDIDLDPEDQGTAEAAAEQTD</sequence>
<evidence type="ECO:0000313" key="3">
    <source>
        <dbReference type="Proteomes" id="UP001385809"/>
    </source>
</evidence>
<keyword evidence="3" id="KW-1185">Reference proteome</keyword>